<dbReference type="Gene3D" id="2.40.50.1020">
    <property type="entry name" value="LytTr DNA-binding domain"/>
    <property type="match status" value="1"/>
</dbReference>
<feature type="modified residue" description="4-aspartylphosphate" evidence="1">
    <location>
        <position position="60"/>
    </location>
</feature>
<dbReference type="PANTHER" id="PTHR37299:SF1">
    <property type="entry name" value="STAGE 0 SPORULATION PROTEIN A HOMOLOG"/>
    <property type="match status" value="1"/>
</dbReference>
<dbReference type="PROSITE" id="PS50930">
    <property type="entry name" value="HTH_LYTTR"/>
    <property type="match status" value="1"/>
</dbReference>
<evidence type="ECO:0000313" key="6">
    <source>
        <dbReference type="Proteomes" id="UP001209681"/>
    </source>
</evidence>
<evidence type="ECO:0000256" key="1">
    <source>
        <dbReference type="PROSITE-ProRule" id="PRU00169"/>
    </source>
</evidence>
<evidence type="ECO:0000256" key="2">
    <source>
        <dbReference type="SAM" id="MobiDB-lite"/>
    </source>
</evidence>
<dbReference type="SUPFAM" id="SSF52172">
    <property type="entry name" value="CheY-like"/>
    <property type="match status" value="1"/>
</dbReference>
<dbReference type="SMART" id="SM00850">
    <property type="entry name" value="LytTR"/>
    <property type="match status" value="1"/>
</dbReference>
<feature type="region of interest" description="Disordered" evidence="2">
    <location>
        <begin position="259"/>
        <end position="279"/>
    </location>
</feature>
<evidence type="ECO:0000259" key="4">
    <source>
        <dbReference type="PROSITE" id="PS50930"/>
    </source>
</evidence>
<organism evidence="5 6">
    <name type="scientific">Desulfobotulus pelophilus</name>
    <dbReference type="NCBI Taxonomy" id="2823377"/>
    <lineage>
        <taxon>Bacteria</taxon>
        <taxon>Pseudomonadati</taxon>
        <taxon>Thermodesulfobacteriota</taxon>
        <taxon>Desulfobacteria</taxon>
        <taxon>Desulfobacterales</taxon>
        <taxon>Desulfobacteraceae</taxon>
        <taxon>Desulfobotulus</taxon>
    </lineage>
</organism>
<dbReference type="EMBL" id="JAPFPW010000004">
    <property type="protein sequence ID" value="MCW7753465.1"/>
    <property type="molecule type" value="Genomic_DNA"/>
</dbReference>
<sequence length="279" mass="31695">MPGALNTLSVLIVEDELQSIHLIQSFLTHRTEFTSISVARSGEKAIEALAARRFDLILLDIRLPGCSGIEVLSRTAGRGHVIFVTAHDRYALRAFEMGAVDYLLKPFSRSRFDRAIERSLIFIRNEKFQHDSVNTLSLAFRSDRQNYLVALRDILYLSSAGKRTRIHTDTEIFETPELLKSVAGRLPPESFLRVHRQFVVHRRWVRRLKRDGEKRFVLILDTTNPAMVPVGRYYLPYVLTLFETAARCKTSEAGSFFADSETTPQCNTGNHAIKTPSNG</sequence>
<accession>A0ABT3N7P5</accession>
<dbReference type="InterPro" id="IPR011006">
    <property type="entry name" value="CheY-like_superfamily"/>
</dbReference>
<dbReference type="Pfam" id="PF04397">
    <property type="entry name" value="LytTR"/>
    <property type="match status" value="1"/>
</dbReference>
<feature type="domain" description="Response regulatory" evidence="3">
    <location>
        <begin position="9"/>
        <end position="120"/>
    </location>
</feature>
<proteinExistence type="predicted"/>
<dbReference type="GO" id="GO:0003677">
    <property type="term" value="F:DNA binding"/>
    <property type="evidence" value="ECO:0007669"/>
    <property type="project" value="UniProtKB-KW"/>
</dbReference>
<evidence type="ECO:0000259" key="3">
    <source>
        <dbReference type="PROSITE" id="PS50110"/>
    </source>
</evidence>
<evidence type="ECO:0000313" key="5">
    <source>
        <dbReference type="EMBL" id="MCW7753465.1"/>
    </source>
</evidence>
<dbReference type="Pfam" id="PF00072">
    <property type="entry name" value="Response_reg"/>
    <property type="match status" value="1"/>
</dbReference>
<keyword evidence="1" id="KW-0597">Phosphoprotein</keyword>
<name>A0ABT3N7P5_9BACT</name>
<protein>
    <submittedName>
        <fullName evidence="5">LytTR family DNA-binding domain-containing protein</fullName>
    </submittedName>
</protein>
<dbReference type="SMART" id="SM00448">
    <property type="entry name" value="REC"/>
    <property type="match status" value="1"/>
</dbReference>
<feature type="domain" description="HTH LytTR-type" evidence="4">
    <location>
        <begin position="138"/>
        <end position="244"/>
    </location>
</feature>
<comment type="caution">
    <text evidence="5">The sequence shown here is derived from an EMBL/GenBank/DDBJ whole genome shotgun (WGS) entry which is preliminary data.</text>
</comment>
<dbReference type="InterPro" id="IPR007492">
    <property type="entry name" value="LytTR_DNA-bd_dom"/>
</dbReference>
<dbReference type="PANTHER" id="PTHR37299">
    <property type="entry name" value="TRANSCRIPTIONAL REGULATOR-RELATED"/>
    <property type="match status" value="1"/>
</dbReference>
<gene>
    <name evidence="5" type="ORF">OOT00_05620</name>
</gene>
<dbReference type="RefSeq" id="WP_265424333.1">
    <property type="nucleotide sequence ID" value="NZ_JAPFPW010000004.1"/>
</dbReference>
<dbReference type="InterPro" id="IPR001789">
    <property type="entry name" value="Sig_transdc_resp-reg_receiver"/>
</dbReference>
<reference evidence="5 6" key="1">
    <citation type="submission" date="2022-11" db="EMBL/GenBank/DDBJ databases">
        <title>Desulfobotulus tamanensis H1 sp. nov. - anaerobic, alkaliphilic, sulphate reducing bacterium isolated from terrestrial mud volcano.</title>
        <authorList>
            <person name="Frolova A."/>
            <person name="Merkel A.Y."/>
            <person name="Slobodkin A.I."/>
        </authorList>
    </citation>
    <scope>NUCLEOTIDE SEQUENCE [LARGE SCALE GENOMIC DNA]</scope>
    <source>
        <strain evidence="5 6">H1</strain>
    </source>
</reference>
<dbReference type="InterPro" id="IPR046947">
    <property type="entry name" value="LytR-like"/>
</dbReference>
<keyword evidence="5" id="KW-0238">DNA-binding</keyword>
<feature type="compositionally biased region" description="Polar residues" evidence="2">
    <location>
        <begin position="260"/>
        <end position="279"/>
    </location>
</feature>
<dbReference type="PROSITE" id="PS50110">
    <property type="entry name" value="RESPONSE_REGULATORY"/>
    <property type="match status" value="1"/>
</dbReference>
<dbReference type="Gene3D" id="3.40.50.2300">
    <property type="match status" value="1"/>
</dbReference>
<dbReference type="Proteomes" id="UP001209681">
    <property type="component" value="Unassembled WGS sequence"/>
</dbReference>
<keyword evidence="6" id="KW-1185">Reference proteome</keyword>